<feature type="region of interest" description="Disordered" evidence="1">
    <location>
        <begin position="167"/>
        <end position="306"/>
    </location>
</feature>
<proteinExistence type="predicted"/>
<feature type="compositionally biased region" description="Low complexity" evidence="1">
    <location>
        <begin position="282"/>
        <end position="295"/>
    </location>
</feature>
<feature type="compositionally biased region" description="Polar residues" evidence="1">
    <location>
        <begin position="168"/>
        <end position="180"/>
    </location>
</feature>
<feature type="compositionally biased region" description="Polar residues" evidence="1">
    <location>
        <begin position="850"/>
        <end position="867"/>
    </location>
</feature>
<feature type="region of interest" description="Disordered" evidence="1">
    <location>
        <begin position="408"/>
        <end position="428"/>
    </location>
</feature>
<accession>A0ABD0JER0</accession>
<dbReference type="EMBL" id="JACVVK020000466">
    <property type="protein sequence ID" value="KAK7473529.1"/>
    <property type="molecule type" value="Genomic_DNA"/>
</dbReference>
<feature type="compositionally biased region" description="Polar residues" evidence="1">
    <location>
        <begin position="264"/>
        <end position="281"/>
    </location>
</feature>
<feature type="compositionally biased region" description="Low complexity" evidence="1">
    <location>
        <begin position="796"/>
        <end position="809"/>
    </location>
</feature>
<name>A0ABD0JER0_9CAEN</name>
<feature type="compositionally biased region" description="Polar residues" evidence="1">
    <location>
        <begin position="778"/>
        <end position="795"/>
    </location>
</feature>
<keyword evidence="4" id="KW-1185">Reference proteome</keyword>
<feature type="compositionally biased region" description="Polar residues" evidence="1">
    <location>
        <begin position="825"/>
        <end position="838"/>
    </location>
</feature>
<feature type="compositionally biased region" description="Low complexity" evidence="1">
    <location>
        <begin position="210"/>
        <end position="223"/>
    </location>
</feature>
<feature type="transmembrane region" description="Helical" evidence="2">
    <location>
        <begin position="310"/>
        <end position="335"/>
    </location>
</feature>
<evidence type="ECO:0000313" key="3">
    <source>
        <dbReference type="EMBL" id="KAK7473529.1"/>
    </source>
</evidence>
<gene>
    <name evidence="3" type="ORF">BaRGS_00035246</name>
</gene>
<protein>
    <submittedName>
        <fullName evidence="3">Uncharacterized protein</fullName>
    </submittedName>
</protein>
<keyword evidence="2" id="KW-1133">Transmembrane helix</keyword>
<sequence>QTRINTGTSGPKTCNPKNTTIIISAFRNIDEFKLPGCNSTWCSPKNGHAREVVDPCERRHIEEAQVSMVHSWPSDGPHTKCTCSVISGSQQTFNVTGLNLCHDKATSTLEYSDQFIPFTTFPNSTLISSRTDFEIKFEVSTSDTSSPKHQVIAFHLLSLTAEKPFKLTCSSPSTPPQTRKPTTDLVKKRSSTRSPSVQSTNGRTQTSRIPNTSPTGTSPTTISMDRNTPESDAEKPFKLTCSSPSTPPQTRKPTTDLVKKRSSTRSPSVQSTNGRTQTSRIPNTSPTGTSPTTISMDRNTPESDDDGLDVTIPIVAGVAGLGLVLVIAVVAVCIVRRRKRNGRTPSRATAITYAEFPTNAASASTDPQTVNNTYAIAQPLDSSVALLDVTSGVAGNGPTAHEGTYTEIDLSDNPQHSLTPGHGQVQASKNESNTYGALHHGGGQPSAGTSDSGAIYSHTTSSDIYNVLQRQPEKPWLEGLGRGAVGGDVKDPCDTFDEDDESSVILLHTWYPGISKSCTCHISSHKQNFAYIVVANANDEFSISCGQKDAAATILRSSATIDKQATEKPFNLTCSSPSTPPQTRKPTTALVKKRSSTRSPSVQSTNGRTQTSRKPNTSPTGTSPTTISMDRNTPESEDQTRINTGTSGPKTCNPKNTTIITSAFRNINEFKLPGCDSTSCSPKNGHAPEDCVRRNGRCWQKPSVSDLLLFTSISFRTDFEIEFKVSTSDTSSPKHQVIAFHFLSLTAEKPFKLTCSSPSTPPQTRKPTTDLVKKRSSTRSPSVQSTNGRTQTSRIPNTSPTGTSPTTISMDRNTPESDAEKPFNLTCSSPSTPPQTRKPTTDLVKKRSSTRSPSLQSTNGRTQTSRIPNTSPTGTSPTTISMDRNTPESDDDGLDVTIPIVAGVAGLGLVLVIAVVAVCIVRRRKRNTRTPPRATAITYAEFPRYAASASTDPQTANNTYAIAQPLDSSVALLDVTSGVAGNGPTAHEGTYTEIDLSDNPQHSLTPGHGQVQASKIESNTYGALHHGGGQPSAGTSDRVAIYSHTTSSDIYNVLQRQPEKRVVMDNIYNTTNDV</sequence>
<feature type="compositionally biased region" description="Low complexity" evidence="1">
    <location>
        <begin position="868"/>
        <end position="881"/>
    </location>
</feature>
<feature type="transmembrane region" description="Helical" evidence="2">
    <location>
        <begin position="896"/>
        <end position="918"/>
    </location>
</feature>
<comment type="caution">
    <text evidence="3">The sequence shown here is derived from an EMBL/GenBank/DDBJ whole genome shotgun (WGS) entry which is preliminary data.</text>
</comment>
<feature type="compositionally biased region" description="Polar residues" evidence="1">
    <location>
        <begin position="597"/>
        <end position="614"/>
    </location>
</feature>
<feature type="non-terminal residue" evidence="3">
    <location>
        <position position="1"/>
    </location>
</feature>
<feature type="compositionally biased region" description="Polar residues" evidence="1">
    <location>
        <begin position="641"/>
        <end position="656"/>
    </location>
</feature>
<keyword evidence="2" id="KW-0472">Membrane</keyword>
<keyword evidence="2" id="KW-0812">Transmembrane</keyword>
<feature type="region of interest" description="Disordered" evidence="1">
    <location>
        <begin position="568"/>
        <end position="656"/>
    </location>
</feature>
<feature type="compositionally biased region" description="Low complexity" evidence="1">
    <location>
        <begin position="615"/>
        <end position="628"/>
    </location>
</feature>
<feature type="compositionally biased region" description="Polar residues" evidence="1">
    <location>
        <begin position="240"/>
        <end position="252"/>
    </location>
</feature>
<evidence type="ECO:0000256" key="1">
    <source>
        <dbReference type="SAM" id="MobiDB-lite"/>
    </source>
</evidence>
<feature type="compositionally biased region" description="Polar residues" evidence="1">
    <location>
        <begin position="572"/>
        <end position="586"/>
    </location>
</feature>
<evidence type="ECO:0000313" key="4">
    <source>
        <dbReference type="Proteomes" id="UP001519460"/>
    </source>
</evidence>
<organism evidence="3 4">
    <name type="scientific">Batillaria attramentaria</name>
    <dbReference type="NCBI Taxonomy" id="370345"/>
    <lineage>
        <taxon>Eukaryota</taxon>
        <taxon>Metazoa</taxon>
        <taxon>Spiralia</taxon>
        <taxon>Lophotrochozoa</taxon>
        <taxon>Mollusca</taxon>
        <taxon>Gastropoda</taxon>
        <taxon>Caenogastropoda</taxon>
        <taxon>Sorbeoconcha</taxon>
        <taxon>Cerithioidea</taxon>
        <taxon>Batillariidae</taxon>
        <taxon>Batillaria</taxon>
    </lineage>
</organism>
<dbReference type="AlphaFoldDB" id="A0ABD0JER0"/>
<evidence type="ECO:0000256" key="2">
    <source>
        <dbReference type="SAM" id="Phobius"/>
    </source>
</evidence>
<feature type="region of interest" description="Disordered" evidence="1">
    <location>
        <begin position="753"/>
        <end position="892"/>
    </location>
</feature>
<reference evidence="3 4" key="1">
    <citation type="journal article" date="2023" name="Sci. Data">
        <title>Genome assembly of the Korean intertidal mud-creeper Batillaria attramentaria.</title>
        <authorList>
            <person name="Patra A.K."/>
            <person name="Ho P.T."/>
            <person name="Jun S."/>
            <person name="Lee S.J."/>
            <person name="Kim Y."/>
            <person name="Won Y.J."/>
        </authorList>
    </citation>
    <scope>NUCLEOTIDE SEQUENCE [LARGE SCALE GENOMIC DNA]</scope>
    <source>
        <strain evidence="3">Wonlab-2016</strain>
    </source>
</reference>
<feature type="compositionally biased region" description="Polar residues" evidence="1">
    <location>
        <begin position="192"/>
        <end position="209"/>
    </location>
</feature>
<feature type="compositionally biased region" description="Polar residues" evidence="1">
    <location>
        <begin position="754"/>
        <end position="766"/>
    </location>
</feature>
<dbReference type="Proteomes" id="UP001519460">
    <property type="component" value="Unassembled WGS sequence"/>
</dbReference>
<feature type="compositionally biased region" description="Basic and acidic residues" evidence="1">
    <location>
        <begin position="227"/>
        <end position="237"/>
    </location>
</feature>